<name>A0ACC1SYL9_9HYPO</name>
<gene>
    <name evidence="1" type="ORF">NM208_g765</name>
</gene>
<evidence type="ECO:0000313" key="2">
    <source>
        <dbReference type="Proteomes" id="UP001148629"/>
    </source>
</evidence>
<reference evidence="1" key="1">
    <citation type="submission" date="2022-08" db="EMBL/GenBank/DDBJ databases">
        <title>Genome Sequence of Fusarium decemcellulare.</title>
        <authorList>
            <person name="Buettner E."/>
        </authorList>
    </citation>
    <scope>NUCLEOTIDE SEQUENCE</scope>
    <source>
        <strain evidence="1">Babe19</strain>
    </source>
</reference>
<evidence type="ECO:0000313" key="1">
    <source>
        <dbReference type="EMBL" id="KAJ3548918.1"/>
    </source>
</evidence>
<accession>A0ACC1SYL9</accession>
<organism evidence="1 2">
    <name type="scientific">Fusarium decemcellulare</name>
    <dbReference type="NCBI Taxonomy" id="57161"/>
    <lineage>
        <taxon>Eukaryota</taxon>
        <taxon>Fungi</taxon>
        <taxon>Dikarya</taxon>
        <taxon>Ascomycota</taxon>
        <taxon>Pezizomycotina</taxon>
        <taxon>Sordariomycetes</taxon>
        <taxon>Hypocreomycetidae</taxon>
        <taxon>Hypocreales</taxon>
        <taxon>Nectriaceae</taxon>
        <taxon>Fusarium</taxon>
        <taxon>Fusarium decemcellulare species complex</taxon>
    </lineage>
</organism>
<comment type="caution">
    <text evidence="1">The sequence shown here is derived from an EMBL/GenBank/DDBJ whole genome shotgun (WGS) entry which is preliminary data.</text>
</comment>
<dbReference type="Proteomes" id="UP001148629">
    <property type="component" value="Unassembled WGS sequence"/>
</dbReference>
<protein>
    <submittedName>
        <fullName evidence="1">Uncharacterized protein</fullName>
    </submittedName>
</protein>
<sequence>MGMTPRQSQADPASPTCRDEGKSFEKDLAFEPNDLTSPPLDGFGPDSSDDGSSSVRVQLGPEAINPTFSLSEYLLSIHILASPIINHGPSDLTKFHSPFTWSRRKKVVILSGAFMASTFAAYSAGAYALSSEPLRRKWHISDTKFNAGITLFVSGFGFTPMILAPVSEVHGRYWVFVGSGVLFFLGTLGCAVTDNYAGMMISRFITGNGAAVFATLTGGVVSDLYHKEDRNTPMALYSLSIMIGTGLGPLISGSVVDHLGWRWIFYLQLIAIGTNTAILFLFFGETRSNVLLRRLCNQLNEMRYETADGVGVHFSPLMESVVFWFSIWVAFAWAILYMQFSSIGLVFRSVYGFNSMEVGAVYTAVIVGATISIVLAIIQEPIIRRVFPNRTPSSTPEQRLLSPCIQSILLPIGLFWFGLTARTSVSWISPALAVGSCTMGIFSIYLAVFNYLADTYHQYASSALAAQSMCRNLLAGILPLFMARMIDTSPTSRPAQSVAEILAQDKSSPLALTPSLIRLYSILAPACLVVCATNGYDGSLLTGLQGVAAWNEQFGSPKGALLGITSASYPLGAILSTPFSAIISDRFGRRQSIIIGSFIMIIGVIMQSASSSIGLFLGGRIVVGFGITLALAAAPVLISELAHPRHRVLFSSLYNTSFYLGALLAGWVAFGSYRIQSAWAWRLPTLLQAAPALVQIIFIWFLDESPRWLAYKDRGEEAYTILVKNHGNGDWNDPLAQAEFWEMNETLKAERAIEDQGLKLFIATPGNRKRLFLLVTLAVFGQWSGNGLVSYYLTKILTSIGIVTQHEQTMLNGTISTVNYATSLCAAALSTKVGRRTMFVGGATAMFLTFSALTASIAVYNENGSKAASKSALAFIFIYYTSFNICLNPLLYTYPTEILPFRLRAMGLSIVVFANKAALFFNQFVNPVGMDSLGWKYYLVYVVWLLVEVLVFYFFYPETRGYTLEKVQEVFGEGVDLDGPEEKGKLEGAFGVHEVNDKTARILKRSNRPRSRMASDEGVRFNYTIGFQHGTICISPVVIALSQILSAMYQGLVIILSLPINRILMT</sequence>
<keyword evidence="2" id="KW-1185">Reference proteome</keyword>
<dbReference type="EMBL" id="JANRMS010000035">
    <property type="protein sequence ID" value="KAJ3548918.1"/>
    <property type="molecule type" value="Genomic_DNA"/>
</dbReference>
<proteinExistence type="predicted"/>